<dbReference type="KEGG" id="scs:Sta7437_2338"/>
<feature type="transmembrane region" description="Helical" evidence="7">
    <location>
        <begin position="355"/>
        <end position="375"/>
    </location>
</feature>
<dbReference type="eggNOG" id="COG2814">
    <property type="taxonomic scope" value="Bacteria"/>
</dbReference>
<organism evidence="9 10">
    <name type="scientific">Stanieria cyanosphaera (strain ATCC 29371 / PCC 7437)</name>
    <dbReference type="NCBI Taxonomy" id="111780"/>
    <lineage>
        <taxon>Bacteria</taxon>
        <taxon>Bacillati</taxon>
        <taxon>Cyanobacteriota</taxon>
        <taxon>Cyanophyceae</taxon>
        <taxon>Pleurocapsales</taxon>
        <taxon>Dermocarpellaceae</taxon>
        <taxon>Stanieria</taxon>
    </lineage>
</organism>
<dbReference type="InterPro" id="IPR001958">
    <property type="entry name" value="Tet-R_TetA/multi-R_MdtG-like"/>
</dbReference>
<dbReference type="PATRIC" id="fig|111780.3.peg.2436"/>
<keyword evidence="5 7" id="KW-1133">Transmembrane helix</keyword>
<evidence type="ECO:0000256" key="5">
    <source>
        <dbReference type="ARBA" id="ARBA00022989"/>
    </source>
</evidence>
<feature type="transmembrane region" description="Helical" evidence="7">
    <location>
        <begin position="313"/>
        <end position="334"/>
    </location>
</feature>
<dbReference type="PANTHER" id="PTHR23504">
    <property type="entry name" value="MAJOR FACILITATOR SUPERFAMILY DOMAIN-CONTAINING PROTEIN 10"/>
    <property type="match status" value="1"/>
</dbReference>
<dbReference type="PRINTS" id="PR01035">
    <property type="entry name" value="TCRTETA"/>
</dbReference>
<dbReference type="SUPFAM" id="SSF103473">
    <property type="entry name" value="MFS general substrate transporter"/>
    <property type="match status" value="1"/>
</dbReference>
<gene>
    <name evidence="9" type="ordered locus">Sta7437_2338</name>
</gene>
<evidence type="ECO:0000256" key="3">
    <source>
        <dbReference type="ARBA" id="ARBA00022448"/>
    </source>
</evidence>
<keyword evidence="4 7" id="KW-0812">Transmembrane</keyword>
<sequence length="408" mass="44082">MKANQNLKSSSLPPQYWLIALIALINSISFTIIIPLLYPYAKQFGLSDFEASLLTTAYAISQFLGTPILGKLADRLGRRPILIISLAGTVVASLLASVATVAWLLYVARILDGLTGANNSVAQSVISDITTPAQRPQAFGIFGAMFRLGFVIGPTLSYLAQQLPTLPGISSLGMSFVVAAAIATLATILTIFCLPETLTVKQNFHLSWQDFDFGRIAKSATRPKLGQLFILTFLSGATFTIFTFAFQPFFLNVLNQNAKGLAIVFAVIGMLGFIAQVFIVEPLRKRFNLINILSVALLIRGITFLLMPTFPSLTAFAIIITIFGIANSFPMPLIDSVLSLNTGRGEQGEILGINASYLSMANAIGPAISGILVSIDYKTPLWITGALTILTAWFALNLKTQFKCEQKV</sequence>
<keyword evidence="10" id="KW-1185">Reference proteome</keyword>
<evidence type="ECO:0000256" key="1">
    <source>
        <dbReference type="ARBA" id="ARBA00004651"/>
    </source>
</evidence>
<feature type="transmembrane region" description="Helical" evidence="7">
    <location>
        <begin position="16"/>
        <end position="39"/>
    </location>
</feature>
<feature type="transmembrane region" description="Helical" evidence="7">
    <location>
        <begin position="287"/>
        <end position="307"/>
    </location>
</feature>
<dbReference type="Proteomes" id="UP000010473">
    <property type="component" value="Chromosome"/>
</dbReference>
<evidence type="ECO:0000256" key="6">
    <source>
        <dbReference type="ARBA" id="ARBA00023136"/>
    </source>
</evidence>
<dbReference type="InterPro" id="IPR020846">
    <property type="entry name" value="MFS_dom"/>
</dbReference>
<dbReference type="CDD" id="cd17330">
    <property type="entry name" value="MFS_SLC46_TetA_like"/>
    <property type="match status" value="1"/>
</dbReference>
<evidence type="ECO:0000259" key="8">
    <source>
        <dbReference type="PROSITE" id="PS50850"/>
    </source>
</evidence>
<evidence type="ECO:0000256" key="7">
    <source>
        <dbReference type="SAM" id="Phobius"/>
    </source>
</evidence>
<dbReference type="HOGENOM" id="CLU_001265_10_11_3"/>
<feature type="transmembrane region" description="Helical" evidence="7">
    <location>
        <begin position="172"/>
        <end position="194"/>
    </location>
</feature>
<feature type="transmembrane region" description="Helical" evidence="7">
    <location>
        <begin position="51"/>
        <end position="69"/>
    </location>
</feature>
<comment type="subcellular location">
    <subcellularLocation>
        <location evidence="1">Cell membrane</location>
        <topology evidence="1">Multi-pass membrane protein</topology>
    </subcellularLocation>
</comment>
<feature type="transmembrane region" description="Helical" evidence="7">
    <location>
        <begin position="139"/>
        <end position="160"/>
    </location>
</feature>
<feature type="transmembrane region" description="Helical" evidence="7">
    <location>
        <begin position="228"/>
        <end position="249"/>
    </location>
</feature>
<dbReference type="InterPro" id="IPR036259">
    <property type="entry name" value="MFS_trans_sf"/>
</dbReference>
<evidence type="ECO:0000256" key="2">
    <source>
        <dbReference type="ARBA" id="ARBA00007520"/>
    </source>
</evidence>
<feature type="domain" description="Major facilitator superfamily (MFS) profile" evidence="8">
    <location>
        <begin position="15"/>
        <end position="403"/>
    </location>
</feature>
<dbReference type="PROSITE" id="PS00216">
    <property type="entry name" value="SUGAR_TRANSPORT_1"/>
    <property type="match status" value="1"/>
</dbReference>
<accession>K9XUZ2</accession>
<feature type="transmembrane region" description="Helical" evidence="7">
    <location>
        <begin position="81"/>
        <end position="106"/>
    </location>
</feature>
<feature type="transmembrane region" description="Helical" evidence="7">
    <location>
        <begin position="261"/>
        <end position="280"/>
    </location>
</feature>
<dbReference type="PANTHER" id="PTHR23504:SF15">
    <property type="entry name" value="MAJOR FACILITATOR SUPERFAMILY (MFS) PROFILE DOMAIN-CONTAINING PROTEIN"/>
    <property type="match status" value="1"/>
</dbReference>
<dbReference type="RefSeq" id="WP_015193547.1">
    <property type="nucleotide sequence ID" value="NC_019748.1"/>
</dbReference>
<dbReference type="OrthoDB" id="9793283at2"/>
<keyword evidence="3" id="KW-0813">Transport</keyword>
<feature type="transmembrane region" description="Helical" evidence="7">
    <location>
        <begin position="381"/>
        <end position="398"/>
    </location>
</feature>
<protein>
    <submittedName>
        <fullName evidence="9">Major facilitator superfamily MFS_1</fullName>
    </submittedName>
</protein>
<dbReference type="InterPro" id="IPR005829">
    <property type="entry name" value="Sugar_transporter_CS"/>
</dbReference>
<dbReference type="GO" id="GO:0022857">
    <property type="term" value="F:transmembrane transporter activity"/>
    <property type="evidence" value="ECO:0007669"/>
    <property type="project" value="InterPro"/>
</dbReference>
<dbReference type="AlphaFoldDB" id="K9XUZ2"/>
<name>K9XUZ2_STAC7</name>
<dbReference type="Pfam" id="PF07690">
    <property type="entry name" value="MFS_1"/>
    <property type="match status" value="1"/>
</dbReference>
<evidence type="ECO:0000256" key="4">
    <source>
        <dbReference type="ARBA" id="ARBA00022692"/>
    </source>
</evidence>
<dbReference type="InterPro" id="IPR011701">
    <property type="entry name" value="MFS"/>
</dbReference>
<evidence type="ECO:0000313" key="10">
    <source>
        <dbReference type="Proteomes" id="UP000010473"/>
    </source>
</evidence>
<evidence type="ECO:0000313" key="9">
    <source>
        <dbReference type="EMBL" id="AFZ35879.1"/>
    </source>
</evidence>
<proteinExistence type="inferred from homology"/>
<dbReference type="Gene3D" id="1.20.1250.20">
    <property type="entry name" value="MFS general substrate transporter like domains"/>
    <property type="match status" value="1"/>
</dbReference>
<dbReference type="GO" id="GO:0005886">
    <property type="term" value="C:plasma membrane"/>
    <property type="evidence" value="ECO:0007669"/>
    <property type="project" value="UniProtKB-SubCell"/>
</dbReference>
<reference evidence="10" key="1">
    <citation type="journal article" date="2013" name="Proc. Natl. Acad. Sci. U.S.A.">
        <title>Improving the coverage of the cyanobacterial phylum using diversity-driven genome sequencing.</title>
        <authorList>
            <person name="Shih P.M."/>
            <person name="Wu D."/>
            <person name="Latifi A."/>
            <person name="Axen S.D."/>
            <person name="Fewer D.P."/>
            <person name="Talla E."/>
            <person name="Calteau A."/>
            <person name="Cai F."/>
            <person name="Tandeau de Marsac N."/>
            <person name="Rippka R."/>
            <person name="Herdman M."/>
            <person name="Sivonen K."/>
            <person name="Coursin T."/>
            <person name="Laurent T."/>
            <person name="Goodwin L."/>
            <person name="Nolan M."/>
            <person name="Davenport K.W."/>
            <person name="Han C.S."/>
            <person name="Rubin E.M."/>
            <person name="Eisen J.A."/>
            <person name="Woyke T."/>
            <person name="Gugger M."/>
            <person name="Kerfeld C.A."/>
        </authorList>
    </citation>
    <scope>NUCLEOTIDE SEQUENCE [LARGE SCALE GENOMIC DNA]</scope>
    <source>
        <strain evidence="10">ATCC 29371 / PCC 7437</strain>
    </source>
</reference>
<comment type="similarity">
    <text evidence="2">Belongs to the major facilitator superfamily. TCR/Tet family.</text>
</comment>
<dbReference type="STRING" id="111780.Sta7437_2338"/>
<dbReference type="PROSITE" id="PS50850">
    <property type="entry name" value="MFS"/>
    <property type="match status" value="1"/>
</dbReference>
<keyword evidence="6 7" id="KW-0472">Membrane</keyword>
<dbReference type="EMBL" id="CP003653">
    <property type="protein sequence ID" value="AFZ35879.1"/>
    <property type="molecule type" value="Genomic_DNA"/>
</dbReference>